<accession>A0AA43W3N2</accession>
<protein>
    <submittedName>
        <fullName evidence="5">Glycosyltransferase</fullName>
    </submittedName>
</protein>
<dbReference type="Gene3D" id="3.90.550.10">
    <property type="entry name" value="Spore Coat Polysaccharide Biosynthesis Protein SpsA, Chain A"/>
    <property type="match status" value="1"/>
</dbReference>
<dbReference type="CDD" id="cd00761">
    <property type="entry name" value="Glyco_tranf_GTA_type"/>
    <property type="match status" value="1"/>
</dbReference>
<evidence type="ECO:0000256" key="2">
    <source>
        <dbReference type="ARBA" id="ARBA00022679"/>
    </source>
</evidence>
<proteinExistence type="predicted"/>
<dbReference type="GO" id="GO:0016758">
    <property type="term" value="F:hexosyltransferase activity"/>
    <property type="evidence" value="ECO:0007669"/>
    <property type="project" value="UniProtKB-ARBA"/>
</dbReference>
<dbReference type="InterPro" id="IPR001173">
    <property type="entry name" value="Glyco_trans_2-like"/>
</dbReference>
<gene>
    <name evidence="5" type="ORF">GMD92_05795</name>
</gene>
<comment type="caution">
    <text evidence="5">The sequence shown here is derived from an EMBL/GenBank/DDBJ whole genome shotgun (WGS) entry which is preliminary data.</text>
</comment>
<dbReference type="InterPro" id="IPR029044">
    <property type="entry name" value="Nucleotide-diphossugar_trans"/>
</dbReference>
<organism evidence="5 6">
    <name type="scientific">Parabacteroides merdae</name>
    <dbReference type="NCBI Taxonomy" id="46503"/>
    <lineage>
        <taxon>Bacteria</taxon>
        <taxon>Pseudomonadati</taxon>
        <taxon>Bacteroidota</taxon>
        <taxon>Bacteroidia</taxon>
        <taxon>Bacteroidales</taxon>
        <taxon>Tannerellaceae</taxon>
        <taxon>Parabacteroides</taxon>
    </lineage>
</organism>
<dbReference type="RefSeq" id="WP_155155372.1">
    <property type="nucleotide sequence ID" value="NZ_WNCS01000001.1"/>
</dbReference>
<evidence type="ECO:0000256" key="1">
    <source>
        <dbReference type="ARBA" id="ARBA00022676"/>
    </source>
</evidence>
<dbReference type="Pfam" id="PF00535">
    <property type="entry name" value="Glycos_transf_2"/>
    <property type="match status" value="1"/>
</dbReference>
<dbReference type="PANTHER" id="PTHR22916">
    <property type="entry name" value="GLYCOSYLTRANSFERASE"/>
    <property type="match status" value="1"/>
</dbReference>
<feature type="domain" description="Glycosyltransferase 2-like" evidence="4">
    <location>
        <begin position="4"/>
        <end position="162"/>
    </location>
</feature>
<reference evidence="5 6" key="1">
    <citation type="journal article" date="2019" name="Nat. Med.">
        <title>A library of human gut bacterial isolates paired with longitudinal multiomics data enables mechanistic microbiome research.</title>
        <authorList>
            <person name="Poyet M."/>
            <person name="Groussin M."/>
            <person name="Gibbons S.M."/>
            <person name="Avila-Pacheco J."/>
            <person name="Jiang X."/>
            <person name="Kearney S.M."/>
            <person name="Perrotta A.R."/>
            <person name="Berdy B."/>
            <person name="Zhao S."/>
            <person name="Lieberman T.D."/>
            <person name="Swanson P.K."/>
            <person name="Smith M."/>
            <person name="Roesemann S."/>
            <person name="Alexander J.E."/>
            <person name="Rich S.A."/>
            <person name="Livny J."/>
            <person name="Vlamakis H."/>
            <person name="Clish C."/>
            <person name="Bullock K."/>
            <person name="Deik A."/>
            <person name="Scott J."/>
            <person name="Pierce K.A."/>
            <person name="Xavier R.J."/>
            <person name="Alm E.J."/>
        </authorList>
    </citation>
    <scope>NUCLEOTIDE SEQUENCE [LARGE SCALE GENOMIC DNA]</scope>
    <source>
        <strain evidence="5 6">BIOML-A16</strain>
    </source>
</reference>
<feature type="transmembrane region" description="Helical" evidence="3">
    <location>
        <begin position="287"/>
        <end position="306"/>
    </location>
</feature>
<evidence type="ECO:0000313" key="6">
    <source>
        <dbReference type="Proteomes" id="UP000448908"/>
    </source>
</evidence>
<evidence type="ECO:0000259" key="4">
    <source>
        <dbReference type="Pfam" id="PF00535"/>
    </source>
</evidence>
<keyword evidence="1" id="KW-0328">Glycosyltransferase</keyword>
<name>A0AA43W3N2_9BACT</name>
<keyword evidence="3" id="KW-0472">Membrane</keyword>
<sequence length="316" mass="36647">MLVSVLIPVYNVAQYLPKCLDSIVNQTYQQLQVVVVDDGSSDNSLSIVKDYAAKYPFVEVYHQENAGVAAARNNLLSHVKGDYILFVDSDDWLELDMIEFLISKIERYKVDVVTCGMVVNDTAVRKEYKQECWNQEVTIQKFLFHKELSGSLCNKLVKTSLLHNVVFHCGISYGEDALFCWKFFQNISSLLYTDRQLYHYRMNQASISHQSWNLDKKGTDHKAWAVIVSDTEKWWPQYLVIAKARFAIQDMWALYFASLGGYKYDEHIRIRQLNIRGNLKNIRKSQLLKTGVFLFACGISCWYGLGRVIKYIKKIK</sequence>
<keyword evidence="3" id="KW-0812">Transmembrane</keyword>
<evidence type="ECO:0000256" key="3">
    <source>
        <dbReference type="SAM" id="Phobius"/>
    </source>
</evidence>
<dbReference type="EMBL" id="WNDA01000006">
    <property type="protein sequence ID" value="MTU68593.1"/>
    <property type="molecule type" value="Genomic_DNA"/>
</dbReference>
<dbReference type="SUPFAM" id="SSF53448">
    <property type="entry name" value="Nucleotide-diphospho-sugar transferases"/>
    <property type="match status" value="1"/>
</dbReference>
<evidence type="ECO:0000313" key="5">
    <source>
        <dbReference type="EMBL" id="MTU68593.1"/>
    </source>
</evidence>
<dbReference type="AlphaFoldDB" id="A0AA43W3N2"/>
<keyword evidence="3" id="KW-1133">Transmembrane helix</keyword>
<dbReference type="Proteomes" id="UP000448908">
    <property type="component" value="Unassembled WGS sequence"/>
</dbReference>
<dbReference type="PANTHER" id="PTHR22916:SF51">
    <property type="entry name" value="GLYCOSYLTRANSFERASE EPSH-RELATED"/>
    <property type="match status" value="1"/>
</dbReference>
<keyword evidence="2" id="KW-0808">Transferase</keyword>